<dbReference type="EMBL" id="BRVP01000007">
    <property type="protein sequence ID" value="GLB52213.1"/>
    <property type="molecule type" value="Genomic_DNA"/>
</dbReference>
<feature type="chain" id="PRO_5040960496" evidence="2">
    <location>
        <begin position="20"/>
        <end position="252"/>
    </location>
</feature>
<dbReference type="InterPro" id="IPR045266">
    <property type="entry name" value="DOH_DOMON"/>
</dbReference>
<evidence type="ECO:0000256" key="2">
    <source>
        <dbReference type="SAM" id="SignalP"/>
    </source>
</evidence>
<keyword evidence="5" id="KW-1185">Reference proteome</keyword>
<dbReference type="NCBIfam" id="TIGR04183">
    <property type="entry name" value="Por_Secre_tail"/>
    <property type="match status" value="1"/>
</dbReference>
<evidence type="ECO:0000313" key="5">
    <source>
        <dbReference type="Proteomes" id="UP001143545"/>
    </source>
</evidence>
<keyword evidence="1 2" id="KW-0732">Signal</keyword>
<proteinExistence type="predicted"/>
<dbReference type="Pfam" id="PF18962">
    <property type="entry name" value="Por_Secre_tail"/>
    <property type="match status" value="1"/>
</dbReference>
<evidence type="ECO:0000256" key="1">
    <source>
        <dbReference type="ARBA" id="ARBA00022729"/>
    </source>
</evidence>
<dbReference type="RefSeq" id="WP_281753389.1">
    <property type="nucleotide sequence ID" value="NZ_BRVP01000007.1"/>
</dbReference>
<protein>
    <submittedName>
        <fullName evidence="4">T9SS C-terminal target domain-containing protein</fullName>
    </submittedName>
</protein>
<gene>
    <name evidence="4" type="ORF">NBRC110019_12520</name>
</gene>
<name>A0A9W6B7L4_9FLAO</name>
<dbReference type="AlphaFoldDB" id="A0A9W6B7L4"/>
<dbReference type="Proteomes" id="UP001143545">
    <property type="component" value="Unassembled WGS sequence"/>
</dbReference>
<dbReference type="CDD" id="cd09631">
    <property type="entry name" value="DOMON_DOH"/>
    <property type="match status" value="1"/>
</dbReference>
<accession>A0A9W6B7L4</accession>
<evidence type="ECO:0000259" key="3">
    <source>
        <dbReference type="Pfam" id="PF18962"/>
    </source>
</evidence>
<evidence type="ECO:0000313" key="4">
    <source>
        <dbReference type="EMBL" id="GLB52213.1"/>
    </source>
</evidence>
<sequence>MKKTLLLLFIGCFTWAVNAQSKSTGTVALGSSMSAEIELDNGTSTATLTLTGPSDRWIALQFGSFSSGQGMASGQDVVYYNGSTLVDARMNGIGSTPTTDTNNWTVTSNTVSSSVRTIVATRSFNTGDANDFTFSYSDSSLDFAYAYGGSSSYSLAYHGSRGYSLNASFTLGLEEFQAASIKVYPNPAAKSFSVESAIPINEVKMYDVNGKLVMVKKSDVLSNVDISSLDRGVYFLELASDLGTLYRKLIKE</sequence>
<feature type="domain" description="Secretion system C-terminal sorting" evidence="3">
    <location>
        <begin position="183"/>
        <end position="250"/>
    </location>
</feature>
<reference evidence="4" key="1">
    <citation type="submission" date="2022-07" db="EMBL/GenBank/DDBJ databases">
        <title>Taxonomy of Novel Oxalotrophic and Methylotrophic Bacteria.</title>
        <authorList>
            <person name="Sahin N."/>
            <person name="Tani A."/>
        </authorList>
    </citation>
    <scope>NUCLEOTIDE SEQUENCE</scope>
    <source>
        <strain evidence="4">AM327</strain>
    </source>
</reference>
<feature type="signal peptide" evidence="2">
    <location>
        <begin position="1"/>
        <end position="19"/>
    </location>
</feature>
<organism evidence="4 5">
    <name type="scientific">Neptunitalea chrysea</name>
    <dbReference type="NCBI Taxonomy" id="1647581"/>
    <lineage>
        <taxon>Bacteria</taxon>
        <taxon>Pseudomonadati</taxon>
        <taxon>Bacteroidota</taxon>
        <taxon>Flavobacteriia</taxon>
        <taxon>Flavobacteriales</taxon>
        <taxon>Flavobacteriaceae</taxon>
        <taxon>Neptunitalea</taxon>
    </lineage>
</organism>
<dbReference type="InterPro" id="IPR026444">
    <property type="entry name" value="Secre_tail"/>
</dbReference>
<comment type="caution">
    <text evidence="4">The sequence shown here is derived from an EMBL/GenBank/DDBJ whole genome shotgun (WGS) entry which is preliminary data.</text>
</comment>